<reference evidence="4 5" key="1">
    <citation type="journal article" date="2013" name="Curr. Biol.">
        <title>Shared signatures of parasitism and phylogenomics unite Cryptomycota and microsporidia.</title>
        <authorList>
            <person name="James T.Y."/>
            <person name="Pelin A."/>
            <person name="Bonen L."/>
            <person name="Ahrendt S."/>
            <person name="Sain D."/>
            <person name="Corradi N."/>
            <person name="Stajich J.E."/>
        </authorList>
    </citation>
    <scope>NUCLEOTIDE SEQUENCE [LARGE SCALE GENOMIC DNA]</scope>
    <source>
        <strain evidence="4 5">CSF55</strain>
    </source>
</reference>
<comment type="similarity">
    <text evidence="1">Belongs to the FYV7 family.</text>
</comment>
<organism evidence="4 5">
    <name type="scientific">Rozella allomycis (strain CSF55)</name>
    <dbReference type="NCBI Taxonomy" id="988480"/>
    <lineage>
        <taxon>Eukaryota</taxon>
        <taxon>Fungi</taxon>
        <taxon>Fungi incertae sedis</taxon>
        <taxon>Cryptomycota</taxon>
        <taxon>Cryptomycota incertae sedis</taxon>
        <taxon>Rozella</taxon>
    </lineage>
</organism>
<feature type="compositionally biased region" description="Basic residues" evidence="3">
    <location>
        <begin position="63"/>
        <end position="75"/>
    </location>
</feature>
<name>A0A075B1P0_ROZAC</name>
<dbReference type="Proteomes" id="UP000030755">
    <property type="component" value="Unassembled WGS sequence"/>
</dbReference>
<feature type="region of interest" description="Disordered" evidence="3">
    <location>
        <begin position="1"/>
        <end position="83"/>
    </location>
</feature>
<evidence type="ECO:0000256" key="1">
    <source>
        <dbReference type="ARBA" id="ARBA00006800"/>
    </source>
</evidence>
<evidence type="ECO:0000256" key="3">
    <source>
        <dbReference type="SAM" id="MobiDB-lite"/>
    </source>
</evidence>
<dbReference type="InterPro" id="IPR013730">
    <property type="entry name" value="Fyv7/TAP26"/>
</dbReference>
<dbReference type="OrthoDB" id="2135053at2759"/>
<dbReference type="AlphaFoldDB" id="A0A075B1P0"/>
<sequence>MESLKNDDSKKIIPHSTKKPNPLTKARKDYQEKKKNEDEIKKNKEEEKIRNQQLKQEKERRRDQSRKKLLQRNKRGQPVLKNHINHLLHKIKSEMN</sequence>
<evidence type="ECO:0000313" key="5">
    <source>
        <dbReference type="Proteomes" id="UP000030755"/>
    </source>
</evidence>
<accession>A0A075B1P0</accession>
<evidence type="ECO:0000256" key="2">
    <source>
        <dbReference type="ARBA" id="ARBA00018780"/>
    </source>
</evidence>
<keyword evidence="5" id="KW-1185">Reference proteome</keyword>
<proteinExistence type="inferred from homology"/>
<dbReference type="Pfam" id="PF08524">
    <property type="entry name" value="rRNA_processing"/>
    <property type="match status" value="1"/>
</dbReference>
<gene>
    <name evidence="4" type="ORF">O9G_002017</name>
</gene>
<feature type="compositionally biased region" description="Basic and acidic residues" evidence="3">
    <location>
        <begin position="26"/>
        <end position="62"/>
    </location>
</feature>
<evidence type="ECO:0000313" key="4">
    <source>
        <dbReference type="EMBL" id="EPZ34886.1"/>
    </source>
</evidence>
<feature type="compositionally biased region" description="Basic and acidic residues" evidence="3">
    <location>
        <begin position="1"/>
        <end position="11"/>
    </location>
</feature>
<dbReference type="EMBL" id="KE560904">
    <property type="protein sequence ID" value="EPZ34886.1"/>
    <property type="molecule type" value="Genomic_DNA"/>
</dbReference>
<protein>
    <recommendedName>
        <fullName evidence="2">rRNA-processing protein FYV7</fullName>
    </recommendedName>
</protein>
<dbReference type="HOGENOM" id="CLU_2360930_0_0_1"/>